<dbReference type="Gene3D" id="3.40.190.10">
    <property type="entry name" value="Periplasmic binding protein-like II"/>
    <property type="match status" value="2"/>
</dbReference>
<feature type="chain" id="PRO_5045446210" evidence="4">
    <location>
        <begin position="32"/>
        <end position="350"/>
    </location>
</feature>
<comment type="similarity">
    <text evidence="2">Belongs to the bacterial solute-binding protein SsuA/TauA family.</text>
</comment>
<dbReference type="SUPFAM" id="SSF53850">
    <property type="entry name" value="Periplasmic binding protein-like II"/>
    <property type="match status" value="1"/>
</dbReference>
<accession>A0ABT1LEU1</accession>
<evidence type="ECO:0000313" key="7">
    <source>
        <dbReference type="Proteomes" id="UP001205890"/>
    </source>
</evidence>
<dbReference type="InterPro" id="IPR015168">
    <property type="entry name" value="SsuA/THI5"/>
</dbReference>
<gene>
    <name evidence="6" type="ORF">NK718_13960</name>
</gene>
<evidence type="ECO:0000256" key="2">
    <source>
        <dbReference type="ARBA" id="ARBA00010742"/>
    </source>
</evidence>
<dbReference type="RefSeq" id="WP_254743421.1">
    <property type="nucleotide sequence ID" value="NZ_JANCLU010000013.1"/>
</dbReference>
<evidence type="ECO:0000256" key="4">
    <source>
        <dbReference type="SAM" id="SignalP"/>
    </source>
</evidence>
<dbReference type="PANTHER" id="PTHR30024">
    <property type="entry name" value="ALIPHATIC SULFONATES-BINDING PROTEIN-RELATED"/>
    <property type="match status" value="1"/>
</dbReference>
<reference evidence="6 7" key="1">
    <citation type="submission" date="2022-07" db="EMBL/GenBank/DDBJ databases">
        <authorList>
            <person name="Li W.-J."/>
            <person name="Deng Q.-Q."/>
        </authorList>
    </citation>
    <scope>NUCLEOTIDE SEQUENCE [LARGE SCALE GENOMIC DNA]</scope>
    <source>
        <strain evidence="6 7">SYSU M60028</strain>
    </source>
</reference>
<comment type="subcellular location">
    <subcellularLocation>
        <location evidence="1">Periplasm</location>
    </subcellularLocation>
</comment>
<sequence length="350" mass="37113">MTLRLAKPTRRIAAGLFAATLALGVASVAQAQEKLRLIVTELTTPLVPNSVMTLAKSAGYYDRAGVDVELVRVSATPSAIAALSAGQGDMANVAVDTTLQLIARGQVKGKAVLSPDRAIPFMIVSKAGIGSVKDLAGKTFGVSRLGSVDHLLSVAVLRALGADVDKIELVAIGDPAARALAAQAGRVDATSFSIGVWTDLRQKADTANLKVLVPQAEYFKAAPLISKVNLVTDEVAKSKAKAIAAFTKANLEAARDFHKNPKLWADAMAKERPDVSRATLDELAVLFKDSWSVNGGMNLKQLAYTQAELYKGPDFRDLRPVTLEEWVDTRPVDAALKDVGIMLGLDDTGR</sequence>
<keyword evidence="3 4" id="KW-0732">Signal</keyword>
<evidence type="ECO:0000256" key="3">
    <source>
        <dbReference type="ARBA" id="ARBA00022729"/>
    </source>
</evidence>
<keyword evidence="7" id="KW-1185">Reference proteome</keyword>
<dbReference type="Pfam" id="PF09084">
    <property type="entry name" value="NMT1"/>
    <property type="match status" value="1"/>
</dbReference>
<feature type="domain" description="SsuA/THI5-like" evidence="5">
    <location>
        <begin position="53"/>
        <end position="262"/>
    </location>
</feature>
<dbReference type="Proteomes" id="UP001205890">
    <property type="component" value="Unassembled WGS sequence"/>
</dbReference>
<evidence type="ECO:0000256" key="1">
    <source>
        <dbReference type="ARBA" id="ARBA00004418"/>
    </source>
</evidence>
<proteinExistence type="inferred from homology"/>
<comment type="caution">
    <text evidence="6">The sequence shown here is derived from an EMBL/GenBank/DDBJ whole genome shotgun (WGS) entry which is preliminary data.</text>
</comment>
<dbReference type="PANTHER" id="PTHR30024:SF47">
    <property type="entry name" value="TAURINE-BINDING PERIPLASMIC PROTEIN"/>
    <property type="match status" value="1"/>
</dbReference>
<dbReference type="EMBL" id="JANCLU010000013">
    <property type="protein sequence ID" value="MCP8939628.1"/>
    <property type="molecule type" value="Genomic_DNA"/>
</dbReference>
<organism evidence="6 7">
    <name type="scientific">Alsobacter ponti</name>
    <dbReference type="NCBI Taxonomy" id="2962936"/>
    <lineage>
        <taxon>Bacteria</taxon>
        <taxon>Pseudomonadati</taxon>
        <taxon>Pseudomonadota</taxon>
        <taxon>Alphaproteobacteria</taxon>
        <taxon>Hyphomicrobiales</taxon>
        <taxon>Alsobacteraceae</taxon>
        <taxon>Alsobacter</taxon>
    </lineage>
</organism>
<evidence type="ECO:0000259" key="5">
    <source>
        <dbReference type="Pfam" id="PF09084"/>
    </source>
</evidence>
<evidence type="ECO:0000313" key="6">
    <source>
        <dbReference type="EMBL" id="MCP8939628.1"/>
    </source>
</evidence>
<feature type="signal peptide" evidence="4">
    <location>
        <begin position="1"/>
        <end position="31"/>
    </location>
</feature>
<name>A0ABT1LEU1_9HYPH</name>
<protein>
    <submittedName>
        <fullName evidence="6">ABC transporter substrate-binding protein</fullName>
    </submittedName>
</protein>